<keyword evidence="2" id="KW-1185">Reference proteome</keyword>
<dbReference type="AlphaFoldDB" id="A0A2J6T8Y0"/>
<sequence length="245" mass="27070">MSGTSLQAAQMAAAARAMDLTTAIGKSGGLDLISLVAEAGTTAGIQVVKWLARERLNEEAFLQTMRAYQNFAHPNPNGQAILAQLQVNASKLFGLRLVMPGALGSTILRDKELRWVATTEAVILKYHPSKAAEKTFIDIFLMNAYPNEHRASRLFFATAQIQAVVQKMTDSIHLHTVNAGLEISPLPEVFEKYVGHCMEHPDLARTIHDIQERIGSDVVVQVKYFAVDLLCWIYNHWNGVLVVSM</sequence>
<organism evidence="1 2">
    <name type="scientific">Hyaloscypha bicolor E</name>
    <dbReference type="NCBI Taxonomy" id="1095630"/>
    <lineage>
        <taxon>Eukaryota</taxon>
        <taxon>Fungi</taxon>
        <taxon>Dikarya</taxon>
        <taxon>Ascomycota</taxon>
        <taxon>Pezizomycotina</taxon>
        <taxon>Leotiomycetes</taxon>
        <taxon>Helotiales</taxon>
        <taxon>Hyaloscyphaceae</taxon>
        <taxon>Hyaloscypha</taxon>
        <taxon>Hyaloscypha bicolor</taxon>
    </lineage>
</organism>
<proteinExistence type="predicted"/>
<dbReference type="InParanoid" id="A0A2J6T8Y0"/>
<name>A0A2J6T8Y0_9HELO</name>
<evidence type="ECO:0000313" key="1">
    <source>
        <dbReference type="EMBL" id="PMD59438.1"/>
    </source>
</evidence>
<reference evidence="1 2" key="1">
    <citation type="submission" date="2016-04" db="EMBL/GenBank/DDBJ databases">
        <title>A degradative enzymes factory behind the ericoid mycorrhizal symbiosis.</title>
        <authorList>
            <consortium name="DOE Joint Genome Institute"/>
            <person name="Martino E."/>
            <person name="Morin E."/>
            <person name="Grelet G."/>
            <person name="Kuo A."/>
            <person name="Kohler A."/>
            <person name="Daghino S."/>
            <person name="Barry K."/>
            <person name="Choi C."/>
            <person name="Cichocki N."/>
            <person name="Clum A."/>
            <person name="Copeland A."/>
            <person name="Hainaut M."/>
            <person name="Haridas S."/>
            <person name="Labutti K."/>
            <person name="Lindquist E."/>
            <person name="Lipzen A."/>
            <person name="Khouja H.-R."/>
            <person name="Murat C."/>
            <person name="Ohm R."/>
            <person name="Olson A."/>
            <person name="Spatafora J."/>
            <person name="Veneault-Fourrey C."/>
            <person name="Henrissat B."/>
            <person name="Grigoriev I."/>
            <person name="Martin F."/>
            <person name="Perotto S."/>
        </authorList>
    </citation>
    <scope>NUCLEOTIDE SEQUENCE [LARGE SCALE GENOMIC DNA]</scope>
    <source>
        <strain evidence="1 2">E</strain>
    </source>
</reference>
<dbReference type="OrthoDB" id="3526561at2759"/>
<dbReference type="GeneID" id="36582958"/>
<gene>
    <name evidence="1" type="ORF">K444DRAFT_530140</name>
</gene>
<protein>
    <submittedName>
        <fullName evidence="1">Uncharacterized protein</fullName>
    </submittedName>
</protein>
<evidence type="ECO:0000313" key="2">
    <source>
        <dbReference type="Proteomes" id="UP000235371"/>
    </source>
</evidence>
<feature type="non-terminal residue" evidence="1">
    <location>
        <position position="245"/>
    </location>
</feature>
<accession>A0A2J6T8Y0</accession>
<dbReference type="EMBL" id="KZ613816">
    <property type="protein sequence ID" value="PMD59438.1"/>
    <property type="molecule type" value="Genomic_DNA"/>
</dbReference>
<dbReference type="Proteomes" id="UP000235371">
    <property type="component" value="Unassembled WGS sequence"/>
</dbReference>
<dbReference type="RefSeq" id="XP_024736342.1">
    <property type="nucleotide sequence ID" value="XM_024874878.1"/>
</dbReference>